<proteinExistence type="predicted"/>
<reference evidence="1 2" key="1">
    <citation type="journal article" date="2021" name="Chemosphere">
        <title>Bioballs carrying a syntrophic Rhodococcus and Mycolicibacterium consortium for simultaneous sorption and biodegradation of fuel oil in contaminated freshwater.</title>
        <authorList>
            <person name="Naloka K."/>
            <person name="Polrit D."/>
            <person name="Muangchinda C."/>
            <person name="Thoetkiattikul H."/>
            <person name="Pinyakong O."/>
        </authorList>
    </citation>
    <scope>NUCLEOTIDE SEQUENCE [LARGE SCALE GENOMIC DNA]</scope>
    <source>
        <strain evidence="1 2">J101</strain>
    </source>
</reference>
<organism evidence="1 2">
    <name type="scientific">Mycolicibacterium parafortuitum</name>
    <name type="common">Mycobacterium parafortuitum</name>
    <dbReference type="NCBI Taxonomy" id="39692"/>
    <lineage>
        <taxon>Bacteria</taxon>
        <taxon>Bacillati</taxon>
        <taxon>Actinomycetota</taxon>
        <taxon>Actinomycetes</taxon>
        <taxon>Mycobacteriales</taxon>
        <taxon>Mycobacteriaceae</taxon>
        <taxon>Mycolicibacterium</taxon>
    </lineage>
</organism>
<evidence type="ECO:0000313" key="1">
    <source>
        <dbReference type="EMBL" id="MDZ5085430.1"/>
    </source>
</evidence>
<keyword evidence="2" id="KW-1185">Reference proteome</keyword>
<accession>A0ACC6MEQ6</accession>
<comment type="caution">
    <text evidence="1">The sequence shown here is derived from an EMBL/GenBank/DDBJ whole genome shotgun (WGS) entry which is preliminary data.</text>
</comment>
<evidence type="ECO:0000313" key="2">
    <source>
        <dbReference type="Proteomes" id="UP001289645"/>
    </source>
</evidence>
<protein>
    <submittedName>
        <fullName evidence="1">Uncharacterized protein</fullName>
    </submittedName>
</protein>
<name>A0ACC6MEQ6_MYCPF</name>
<sequence>MREPFLGSEAITEGTLTRGALRWNYTSLLPDVYIHKDARIDTWAKAQAAWLWTGRRGVIAGRTAAALAGVKPIDPRAPIEIIAPPRRTQPGIIVRNERIDGDEIDPDGVPPRTNAARTAFDIARRLPLKEAIVVLDQLAAIADITPAGVEPLQHRYQGARGTWEARDAIRMMDAGSRSPEESLLRLSLLQSCLPPPQTNIEISEELWDAAIAMGWPDARVGVEWGPHRRPVHLDVKFRHLLYERGWI</sequence>
<dbReference type="Proteomes" id="UP001289645">
    <property type="component" value="Unassembled WGS sequence"/>
</dbReference>
<gene>
    <name evidence="1" type="ORF">OHX15_08520</name>
</gene>
<dbReference type="EMBL" id="JAOXLN010000007">
    <property type="protein sequence ID" value="MDZ5085430.1"/>
    <property type="molecule type" value="Genomic_DNA"/>
</dbReference>